<gene>
    <name evidence="1" type="ORF">UFOVP371_27</name>
</gene>
<dbReference type="EMBL" id="LR798312">
    <property type="protein sequence ID" value="CAB5222706.1"/>
    <property type="molecule type" value="Genomic_DNA"/>
</dbReference>
<evidence type="ECO:0000313" key="1">
    <source>
        <dbReference type="EMBL" id="CAB5222706.1"/>
    </source>
</evidence>
<reference evidence="1" key="1">
    <citation type="submission" date="2020-05" db="EMBL/GenBank/DDBJ databases">
        <authorList>
            <person name="Chiriac C."/>
            <person name="Salcher M."/>
            <person name="Ghai R."/>
            <person name="Kavagutti S V."/>
        </authorList>
    </citation>
    <scope>NUCLEOTIDE SEQUENCE</scope>
</reference>
<proteinExistence type="predicted"/>
<accession>A0A6J7WXG1</accession>
<name>A0A6J7WXG1_9CAUD</name>
<organism evidence="1">
    <name type="scientific">uncultured Caudovirales phage</name>
    <dbReference type="NCBI Taxonomy" id="2100421"/>
    <lineage>
        <taxon>Viruses</taxon>
        <taxon>Duplodnaviria</taxon>
        <taxon>Heunggongvirae</taxon>
        <taxon>Uroviricota</taxon>
        <taxon>Caudoviricetes</taxon>
        <taxon>Peduoviridae</taxon>
        <taxon>Maltschvirus</taxon>
        <taxon>Maltschvirus maltsch</taxon>
    </lineage>
</organism>
<protein>
    <submittedName>
        <fullName evidence="1">Uncharacterized protein</fullName>
    </submittedName>
</protein>
<sequence length="333" mass="33488">MPWIGSAIGAGSSILGNLFGGSSAKKAAQASADATLKAAQIAADAQRFRPVGVTTAFGSSNFGTDAQGNLTSAGYTLSPEMARQRDMLLQQAGTSGLGMAEQAGVAGQGLFNLGQGYLAQSPEAAAQQYMQRQQAALAPGQEQALAGIRNQQQQQGRAGLAVGATTAGGMGASNPELQAYYNSLAQTNLDLAGKAQAEGRAQTQFGTGLLGSGIDITSQGYNPYKTQFGLAQGLETAGQGALDIGSSLGGRAATAGANVGNTLFKGATSAADTMQKATNYSPFGASIAGLASNPQLVSGVAGLFSPGGAYNQWTNPSGNPLQTGQFASPEFWT</sequence>